<evidence type="ECO:0000256" key="1">
    <source>
        <dbReference type="SAM" id="Phobius"/>
    </source>
</evidence>
<proteinExistence type="predicted"/>
<feature type="transmembrane region" description="Helical" evidence="1">
    <location>
        <begin position="71"/>
        <end position="90"/>
    </location>
</feature>
<name>A0A497ZR60_9RHOB</name>
<keyword evidence="1" id="KW-0472">Membrane</keyword>
<evidence type="ECO:0000313" key="3">
    <source>
        <dbReference type="Proteomes" id="UP000271700"/>
    </source>
</evidence>
<dbReference type="AlphaFoldDB" id="A0A497ZR60"/>
<sequence>MNSPDDGKGRPSPARPSLFLERQGYRRRRLADAARLLPFLGAALLALPLLWPDESESESAEALSLSSAMFYIFACWGILILISVVFGIAARRMAARENAEPGAESWRR</sequence>
<keyword evidence="1" id="KW-1133">Transmembrane helix</keyword>
<evidence type="ECO:0000313" key="2">
    <source>
        <dbReference type="EMBL" id="RLK08274.1"/>
    </source>
</evidence>
<keyword evidence="3" id="KW-1185">Reference proteome</keyword>
<dbReference type="STRING" id="981384.GCA_000192475_00413"/>
<keyword evidence="1" id="KW-0812">Transmembrane</keyword>
<reference evidence="2 3" key="1">
    <citation type="submission" date="2018-10" db="EMBL/GenBank/DDBJ databases">
        <title>Genomic Encyclopedia of Archaeal and Bacterial Type Strains, Phase II (KMG-II): from individual species to whole genera.</title>
        <authorList>
            <person name="Goeker M."/>
        </authorList>
    </citation>
    <scope>NUCLEOTIDE SEQUENCE [LARGE SCALE GENOMIC DNA]</scope>
    <source>
        <strain evidence="2 3">DSM 29317</strain>
    </source>
</reference>
<dbReference type="EMBL" id="RCCT01000002">
    <property type="protein sequence ID" value="RLK08274.1"/>
    <property type="molecule type" value="Genomic_DNA"/>
</dbReference>
<feature type="transmembrane region" description="Helical" evidence="1">
    <location>
        <begin position="33"/>
        <end position="51"/>
    </location>
</feature>
<dbReference type="Proteomes" id="UP000271700">
    <property type="component" value="Unassembled WGS sequence"/>
</dbReference>
<dbReference type="RefSeq" id="WP_010443257.1">
    <property type="nucleotide sequence ID" value="NZ_AEYW01000023.1"/>
</dbReference>
<accession>A0A497ZR60</accession>
<gene>
    <name evidence="2" type="ORF">CLV75_1945</name>
</gene>
<comment type="caution">
    <text evidence="2">The sequence shown here is derived from an EMBL/GenBank/DDBJ whole genome shotgun (WGS) entry which is preliminary data.</text>
</comment>
<organism evidence="2 3">
    <name type="scientific">Ruegeria conchae</name>
    <dbReference type="NCBI Taxonomy" id="981384"/>
    <lineage>
        <taxon>Bacteria</taxon>
        <taxon>Pseudomonadati</taxon>
        <taxon>Pseudomonadota</taxon>
        <taxon>Alphaproteobacteria</taxon>
        <taxon>Rhodobacterales</taxon>
        <taxon>Roseobacteraceae</taxon>
        <taxon>Ruegeria</taxon>
    </lineage>
</organism>
<protein>
    <submittedName>
        <fullName evidence="2">Uncharacterized protein</fullName>
    </submittedName>
</protein>